<keyword evidence="13" id="KW-1185">Reference proteome</keyword>
<dbReference type="RefSeq" id="WP_113891127.1">
    <property type="nucleotide sequence ID" value="NZ_QNRK01000025.1"/>
</dbReference>
<dbReference type="CDD" id="cd02440">
    <property type="entry name" value="AdoMet_MTases"/>
    <property type="match status" value="1"/>
</dbReference>
<dbReference type="PANTHER" id="PTHR11579">
    <property type="entry name" value="PROTEIN-L-ISOASPARTATE O-METHYLTRANSFERASE"/>
    <property type="match status" value="1"/>
</dbReference>
<evidence type="ECO:0000256" key="7">
    <source>
        <dbReference type="ARBA" id="ARBA00022679"/>
    </source>
</evidence>
<evidence type="ECO:0000256" key="8">
    <source>
        <dbReference type="ARBA" id="ARBA00022691"/>
    </source>
</evidence>
<dbReference type="InterPro" id="IPR000682">
    <property type="entry name" value="PCMT"/>
</dbReference>
<dbReference type="GO" id="GO:0005737">
    <property type="term" value="C:cytoplasm"/>
    <property type="evidence" value="ECO:0007669"/>
    <property type="project" value="UniProtKB-SubCell"/>
</dbReference>
<sequence>MQSRSETLRKAYAARILRLAGVRDPRLESAFAAVPREDFVGPPPWRVSGGLFGLSGGDRDIAALYDDVLVAIDARRGINNGQPSLHARGLAALAVKEGETVVQVGAGAGYYTAILARLVGPSGKVVAYEIEADLADKARANLAGFPQVEVRAGSGVAEDLPKAEAIIVNAAATHPVRAWLDALAPGGRLLFPLQAAGSSGAMLMITRPRDGGDAWPARLFGGVVFIACEGAQDPAAGRRLDAAFRRGGAEGVRWLRFGPAPASEAWLAGDGWALAPKMSQTSG</sequence>
<dbReference type="InterPro" id="IPR029063">
    <property type="entry name" value="SAM-dependent_MTases_sf"/>
</dbReference>
<dbReference type="PANTHER" id="PTHR11579:SF0">
    <property type="entry name" value="PROTEIN-L-ISOASPARTATE(D-ASPARTATE) O-METHYLTRANSFERASE"/>
    <property type="match status" value="1"/>
</dbReference>
<keyword evidence="5" id="KW-0963">Cytoplasm</keyword>
<evidence type="ECO:0000256" key="11">
    <source>
        <dbReference type="ARBA" id="ARBA00031350"/>
    </source>
</evidence>
<reference evidence="12 13" key="1">
    <citation type="submission" date="2018-06" db="EMBL/GenBank/DDBJ databases">
        <title>Genomic Encyclopedia of Type Strains, Phase IV (KMG-IV): sequencing the most valuable type-strain genomes for metagenomic binning, comparative biology and taxonomic classification.</title>
        <authorList>
            <person name="Goeker M."/>
        </authorList>
    </citation>
    <scope>NUCLEOTIDE SEQUENCE [LARGE SCALE GENOMIC DNA]</scope>
    <source>
        <strain evidence="12 13">DSM 24875</strain>
    </source>
</reference>
<dbReference type="SUPFAM" id="SSF53335">
    <property type="entry name" value="S-adenosyl-L-methionine-dependent methyltransferases"/>
    <property type="match status" value="1"/>
</dbReference>
<evidence type="ECO:0000256" key="2">
    <source>
        <dbReference type="ARBA" id="ARBA00005369"/>
    </source>
</evidence>
<evidence type="ECO:0000256" key="9">
    <source>
        <dbReference type="ARBA" id="ARBA00030757"/>
    </source>
</evidence>
<accession>A0A366F1S0</accession>
<dbReference type="OrthoDB" id="9807766at2"/>
<evidence type="ECO:0000256" key="10">
    <source>
        <dbReference type="ARBA" id="ARBA00031323"/>
    </source>
</evidence>
<dbReference type="GO" id="GO:0004719">
    <property type="term" value="F:protein-L-isoaspartate (D-aspartate) O-methyltransferase activity"/>
    <property type="evidence" value="ECO:0007669"/>
    <property type="project" value="UniProtKB-EC"/>
</dbReference>
<comment type="caution">
    <text evidence="12">The sequence shown here is derived from an EMBL/GenBank/DDBJ whole genome shotgun (WGS) entry which is preliminary data.</text>
</comment>
<dbReference type="AlphaFoldDB" id="A0A366F1S0"/>
<evidence type="ECO:0000256" key="6">
    <source>
        <dbReference type="ARBA" id="ARBA00022603"/>
    </source>
</evidence>
<dbReference type="Gene3D" id="3.40.50.150">
    <property type="entry name" value="Vaccinia Virus protein VP39"/>
    <property type="match status" value="1"/>
</dbReference>
<dbReference type="EC" id="2.1.1.77" evidence="3"/>
<protein>
    <recommendedName>
        <fullName evidence="4">Protein-L-isoaspartate O-methyltransferase</fullName>
        <ecNumber evidence="3">2.1.1.77</ecNumber>
    </recommendedName>
    <alternativeName>
        <fullName evidence="11">L-isoaspartyl protein carboxyl methyltransferase</fullName>
    </alternativeName>
    <alternativeName>
        <fullName evidence="9">Protein L-isoaspartyl methyltransferase</fullName>
    </alternativeName>
    <alternativeName>
        <fullName evidence="10">Protein-beta-aspartate methyltransferase</fullName>
    </alternativeName>
</protein>
<evidence type="ECO:0000256" key="1">
    <source>
        <dbReference type="ARBA" id="ARBA00004496"/>
    </source>
</evidence>
<proteinExistence type="inferred from homology"/>
<dbReference type="Pfam" id="PF01135">
    <property type="entry name" value="PCMT"/>
    <property type="match status" value="1"/>
</dbReference>
<evidence type="ECO:0000313" key="13">
    <source>
        <dbReference type="Proteomes" id="UP000253529"/>
    </source>
</evidence>
<keyword evidence="6 12" id="KW-0489">Methyltransferase</keyword>
<keyword evidence="7 12" id="KW-0808">Transferase</keyword>
<organism evidence="12 13">
    <name type="scientific">Roseiarcus fermentans</name>
    <dbReference type="NCBI Taxonomy" id="1473586"/>
    <lineage>
        <taxon>Bacteria</taxon>
        <taxon>Pseudomonadati</taxon>
        <taxon>Pseudomonadota</taxon>
        <taxon>Alphaproteobacteria</taxon>
        <taxon>Hyphomicrobiales</taxon>
        <taxon>Roseiarcaceae</taxon>
        <taxon>Roseiarcus</taxon>
    </lineage>
</organism>
<evidence type="ECO:0000256" key="3">
    <source>
        <dbReference type="ARBA" id="ARBA00011890"/>
    </source>
</evidence>
<dbReference type="EMBL" id="QNRK01000025">
    <property type="protein sequence ID" value="RBP08544.1"/>
    <property type="molecule type" value="Genomic_DNA"/>
</dbReference>
<gene>
    <name evidence="12" type="ORF">DFR50_12526</name>
</gene>
<dbReference type="Proteomes" id="UP000253529">
    <property type="component" value="Unassembled WGS sequence"/>
</dbReference>
<dbReference type="GO" id="GO:0032259">
    <property type="term" value="P:methylation"/>
    <property type="evidence" value="ECO:0007669"/>
    <property type="project" value="UniProtKB-KW"/>
</dbReference>
<comment type="subcellular location">
    <subcellularLocation>
        <location evidence="1">Cytoplasm</location>
    </subcellularLocation>
</comment>
<comment type="similarity">
    <text evidence="2">Belongs to the methyltransferase superfamily. L-isoaspartyl/D-aspartyl protein methyltransferase family.</text>
</comment>
<evidence type="ECO:0000256" key="4">
    <source>
        <dbReference type="ARBA" id="ARBA00013346"/>
    </source>
</evidence>
<name>A0A366F1S0_9HYPH</name>
<evidence type="ECO:0000313" key="12">
    <source>
        <dbReference type="EMBL" id="RBP08544.1"/>
    </source>
</evidence>
<keyword evidence="8" id="KW-0949">S-adenosyl-L-methionine</keyword>
<evidence type="ECO:0000256" key="5">
    <source>
        <dbReference type="ARBA" id="ARBA00022490"/>
    </source>
</evidence>